<proteinExistence type="predicted"/>
<feature type="compositionally biased region" description="Low complexity" evidence="1">
    <location>
        <begin position="37"/>
        <end position="58"/>
    </location>
</feature>
<gene>
    <name evidence="2" type="ORF">LTR62_001374</name>
</gene>
<feature type="compositionally biased region" description="Polar residues" evidence="1">
    <location>
        <begin position="243"/>
        <end position="252"/>
    </location>
</feature>
<organism evidence="2 3">
    <name type="scientific">Meristemomyces frigidus</name>
    <dbReference type="NCBI Taxonomy" id="1508187"/>
    <lineage>
        <taxon>Eukaryota</taxon>
        <taxon>Fungi</taxon>
        <taxon>Dikarya</taxon>
        <taxon>Ascomycota</taxon>
        <taxon>Pezizomycotina</taxon>
        <taxon>Dothideomycetes</taxon>
        <taxon>Dothideomycetidae</taxon>
        <taxon>Mycosphaerellales</taxon>
        <taxon>Teratosphaeriaceae</taxon>
        <taxon>Meristemomyces</taxon>
    </lineage>
</organism>
<reference evidence="2" key="1">
    <citation type="submission" date="2023-08" db="EMBL/GenBank/DDBJ databases">
        <title>Black Yeasts Isolated from many extreme environments.</title>
        <authorList>
            <person name="Coleine C."/>
            <person name="Stajich J.E."/>
            <person name="Selbmann L."/>
        </authorList>
    </citation>
    <scope>NUCLEOTIDE SEQUENCE</scope>
    <source>
        <strain evidence="2">CCFEE 5401</strain>
    </source>
</reference>
<sequence>MACPIPYNAYLNLAIPARQARGLNRRQPPQGYISDGSVSETDSEYSYDSNSDSDYGSDYSDDYDDEYDDRRMVARSTSGRARGAQTRPTSGNMFDAPVSRNMFDAPVSRNMFDAPLSRNMFNGPGSSRGHGSPAYGDRGQSRRQSVFAPAFDVEERVPRGANGRIRAPSARGPPSRAEAYGPAMSQSGRSRGAPPSRRSAQFDNHGRDRARRVPGSGGRSRSRHGMGFVEEFDVEEREPRGRTTGSYGQSIGQGRFGAPETSQFAEGRGRAERDRGESYGGPPHGGHGDGRPDPGTGRQERPGRELQRSRGAGPSERSRRDVAHRGSTSEQGRSRSHGPRQMAVRGLTFTNPMGGSITAFSGELKEY</sequence>
<evidence type="ECO:0000256" key="1">
    <source>
        <dbReference type="SAM" id="MobiDB-lite"/>
    </source>
</evidence>
<feature type="compositionally biased region" description="Low complexity" evidence="1">
    <location>
        <begin position="185"/>
        <end position="201"/>
    </location>
</feature>
<comment type="caution">
    <text evidence="2">The sequence shown here is derived from an EMBL/GenBank/DDBJ whole genome shotgun (WGS) entry which is preliminary data.</text>
</comment>
<protein>
    <submittedName>
        <fullName evidence="2">Uncharacterized protein</fullName>
    </submittedName>
</protein>
<evidence type="ECO:0000313" key="3">
    <source>
        <dbReference type="Proteomes" id="UP001310890"/>
    </source>
</evidence>
<evidence type="ECO:0000313" key="2">
    <source>
        <dbReference type="EMBL" id="KAK5107319.1"/>
    </source>
</evidence>
<feature type="region of interest" description="Disordered" evidence="1">
    <location>
        <begin position="116"/>
        <end position="367"/>
    </location>
</feature>
<dbReference type="Proteomes" id="UP001310890">
    <property type="component" value="Unassembled WGS sequence"/>
</dbReference>
<feature type="compositionally biased region" description="Basic and acidic residues" evidence="1">
    <location>
        <begin position="267"/>
        <end position="277"/>
    </location>
</feature>
<feature type="compositionally biased region" description="Basic and acidic residues" evidence="1">
    <location>
        <begin position="286"/>
        <end position="308"/>
    </location>
</feature>
<accession>A0AAN7T810</accession>
<feature type="region of interest" description="Disordered" evidence="1">
    <location>
        <begin position="22"/>
        <end position="97"/>
    </location>
</feature>
<dbReference type="EMBL" id="JAVRRL010000127">
    <property type="protein sequence ID" value="KAK5107319.1"/>
    <property type="molecule type" value="Genomic_DNA"/>
</dbReference>
<name>A0AAN7T810_9PEZI</name>
<dbReference type="AlphaFoldDB" id="A0AAN7T810"/>